<dbReference type="EC" id="4.2.3.-" evidence="4"/>
<dbReference type="InterPro" id="IPR034686">
    <property type="entry name" value="Terpene_cyclase-like_2"/>
</dbReference>
<keyword evidence="6" id="KW-1185">Reference proteome</keyword>
<protein>
    <recommendedName>
        <fullName evidence="4">Terpene synthase</fullName>
        <ecNumber evidence="4">4.2.3.-</ecNumber>
    </recommendedName>
</protein>
<organism evidence="5 6">
    <name type="scientific">Conoideocrella luteorostrata</name>
    <dbReference type="NCBI Taxonomy" id="1105319"/>
    <lineage>
        <taxon>Eukaryota</taxon>
        <taxon>Fungi</taxon>
        <taxon>Dikarya</taxon>
        <taxon>Ascomycota</taxon>
        <taxon>Pezizomycotina</taxon>
        <taxon>Sordariomycetes</taxon>
        <taxon>Hypocreomycetidae</taxon>
        <taxon>Hypocreales</taxon>
        <taxon>Clavicipitaceae</taxon>
        <taxon>Conoideocrella</taxon>
    </lineage>
</organism>
<keyword evidence="3 4" id="KW-0460">Magnesium</keyword>
<evidence type="ECO:0000256" key="2">
    <source>
        <dbReference type="ARBA" id="ARBA00006333"/>
    </source>
</evidence>
<dbReference type="Gene3D" id="1.10.600.10">
    <property type="entry name" value="Farnesyl Diphosphate Synthase"/>
    <property type="match status" value="1"/>
</dbReference>
<dbReference type="InterPro" id="IPR008949">
    <property type="entry name" value="Isoprenoid_synthase_dom_sf"/>
</dbReference>
<comment type="similarity">
    <text evidence="2 4">Belongs to the terpene synthase family.</text>
</comment>
<evidence type="ECO:0000313" key="6">
    <source>
        <dbReference type="Proteomes" id="UP001251528"/>
    </source>
</evidence>
<accession>A0AAJ0FZ71</accession>
<evidence type="ECO:0000256" key="3">
    <source>
        <dbReference type="ARBA" id="ARBA00022842"/>
    </source>
</evidence>
<dbReference type="Proteomes" id="UP001251528">
    <property type="component" value="Unassembled WGS sequence"/>
</dbReference>
<evidence type="ECO:0000256" key="1">
    <source>
        <dbReference type="ARBA" id="ARBA00001946"/>
    </source>
</evidence>
<comment type="caution">
    <text evidence="5">The sequence shown here is derived from an EMBL/GenBank/DDBJ whole genome shotgun (WGS) entry which is preliminary data.</text>
</comment>
<evidence type="ECO:0000313" key="5">
    <source>
        <dbReference type="EMBL" id="KAK2616580.1"/>
    </source>
</evidence>
<dbReference type="AlphaFoldDB" id="A0AAJ0FZ71"/>
<keyword evidence="4" id="KW-0479">Metal-binding</keyword>
<dbReference type="GO" id="GO:0008299">
    <property type="term" value="P:isoprenoid biosynthetic process"/>
    <property type="evidence" value="ECO:0007669"/>
    <property type="project" value="UniProtKB-ARBA"/>
</dbReference>
<gene>
    <name evidence="5" type="primary">PXR2</name>
    <name evidence="5" type="ORF">QQS21_000403</name>
</gene>
<dbReference type="Pfam" id="PF19086">
    <property type="entry name" value="Terpene_syn_C_2"/>
    <property type="match status" value="1"/>
</dbReference>
<dbReference type="PANTHER" id="PTHR35201">
    <property type="entry name" value="TERPENE SYNTHASE"/>
    <property type="match status" value="1"/>
</dbReference>
<reference evidence="5" key="1">
    <citation type="submission" date="2023-06" db="EMBL/GenBank/DDBJ databases">
        <title>Conoideocrella luteorostrata (Hypocreales: Clavicipitaceae), a potential biocontrol fungus for elongate hemlock scale in United States Christmas tree production areas.</title>
        <authorList>
            <person name="Barrett H."/>
            <person name="Lovett B."/>
            <person name="Macias A.M."/>
            <person name="Stajich J.E."/>
            <person name="Kasson M.T."/>
        </authorList>
    </citation>
    <scope>NUCLEOTIDE SEQUENCE</scope>
    <source>
        <strain evidence="5">ARSEF 14590</strain>
    </source>
</reference>
<evidence type="ECO:0000256" key="4">
    <source>
        <dbReference type="RuleBase" id="RU366034"/>
    </source>
</evidence>
<dbReference type="EMBL" id="JASWJB010000004">
    <property type="protein sequence ID" value="KAK2616580.1"/>
    <property type="molecule type" value="Genomic_DNA"/>
</dbReference>
<comment type="cofactor">
    <cofactor evidence="1 4">
        <name>Mg(2+)</name>
        <dbReference type="ChEBI" id="CHEBI:18420"/>
    </cofactor>
</comment>
<dbReference type="GO" id="GO:0010333">
    <property type="term" value="F:terpene synthase activity"/>
    <property type="evidence" value="ECO:0007669"/>
    <property type="project" value="InterPro"/>
</dbReference>
<sequence>MAPSLIEQPQLHNGFHERSIHNMSKPAVARFVANGWDDLPPSRWSSKIHPLEPEVTREVDEYFLQHWPFKTDKDRKKFVAAGFSRVTCLYFPAAKDDRIAFASKLLTILFLIDDLLEDMSFEDGSAYNNKLMPIARGDVLPDRTVPVEWMMYDLWEEMRAKDKILADQILEPTFTFMRAQTDKSRLTISELGHYLTYREKDVGKALLCALMRFAMELHLNAEEIASAVPIEQNCAKHLSVVNDILSWDKEYIQFHTGHPEGSAICSAIQVLATETCLPYSACKRVLWVLCREWEKQHEKLVAQRLGDATSPASESLRTYIKGLEYQMSGNEYWSLTTLRYNSPN</sequence>
<keyword evidence="4 5" id="KW-0456">Lyase</keyword>
<proteinExistence type="inferred from homology"/>
<dbReference type="GO" id="GO:0046872">
    <property type="term" value="F:metal ion binding"/>
    <property type="evidence" value="ECO:0007669"/>
    <property type="project" value="UniProtKB-KW"/>
</dbReference>
<dbReference type="PANTHER" id="PTHR35201:SF4">
    <property type="entry name" value="BETA-PINACENE SYNTHASE-RELATED"/>
    <property type="match status" value="1"/>
</dbReference>
<name>A0AAJ0FZ71_9HYPO</name>
<dbReference type="SUPFAM" id="SSF48576">
    <property type="entry name" value="Terpenoid synthases"/>
    <property type="match status" value="1"/>
</dbReference>